<dbReference type="GO" id="GO:0004671">
    <property type="term" value="F:protein C-terminal S-isoprenylcysteine carboxyl O-methyltransferase activity"/>
    <property type="evidence" value="ECO:0007669"/>
    <property type="project" value="UniProtKB-EC"/>
</dbReference>
<evidence type="ECO:0000256" key="1">
    <source>
        <dbReference type="ARBA" id="ARBA00004141"/>
    </source>
</evidence>
<feature type="signal peptide" evidence="6">
    <location>
        <begin position="1"/>
        <end position="22"/>
    </location>
</feature>
<name>A0A9P8UYR2_9PEZI</name>
<comment type="subcellular location">
    <subcellularLocation>
        <location evidence="5">Endoplasmic reticulum membrane</location>
        <topology evidence="5">Multi-pass membrane protein</topology>
    </subcellularLocation>
    <subcellularLocation>
        <location evidence="1">Membrane</location>
        <topology evidence="1">Multi-pass membrane protein</topology>
    </subcellularLocation>
</comment>
<feature type="transmembrane region" description="Helical" evidence="5">
    <location>
        <begin position="152"/>
        <end position="168"/>
    </location>
</feature>
<keyword evidence="5" id="KW-0256">Endoplasmic reticulum</keyword>
<dbReference type="RefSeq" id="XP_045964769.1">
    <property type="nucleotide sequence ID" value="XM_046099281.1"/>
</dbReference>
<dbReference type="OrthoDB" id="422086at2759"/>
<dbReference type="Proteomes" id="UP000758603">
    <property type="component" value="Unassembled WGS sequence"/>
</dbReference>
<feature type="transmembrane region" description="Helical" evidence="5">
    <location>
        <begin position="96"/>
        <end position="117"/>
    </location>
</feature>
<accession>A0A9P8UYR2</accession>
<keyword evidence="3 5" id="KW-1133">Transmembrane helix</keyword>
<keyword evidence="5" id="KW-0949">S-adenosyl-L-methionine</keyword>
<evidence type="ECO:0000256" key="6">
    <source>
        <dbReference type="SAM" id="SignalP"/>
    </source>
</evidence>
<keyword evidence="8" id="KW-1185">Reference proteome</keyword>
<keyword evidence="5" id="KW-0489">Methyltransferase</keyword>
<dbReference type="EMBL" id="JAGPXC010000001">
    <property type="protein sequence ID" value="KAH6660638.1"/>
    <property type="molecule type" value="Genomic_DNA"/>
</dbReference>
<keyword evidence="5" id="KW-0808">Transferase</keyword>
<sequence length="239" mass="26477">MESYTFLSQASLAATMMAATACTYVACTPPHPNSGKPTQTNDFISTLNLTQKHNIKILLAPLCILALHSSILALFYPHIPPGILGYGAENGPNTDLLTWSAATTIPLALILLAGVPLRLISYSSLGKNFTFALTKPDRLTTTGIHRYLQHPSYTGVVILIVCNIALFARADGVASCWFPQEWVRFCQAVRPTSIILGLSMLAFAVWRRVQEEEDMLRSEFGAEWEKWHARTARFIPWVI</sequence>
<dbReference type="GeneID" id="70128173"/>
<dbReference type="EC" id="2.1.1.100" evidence="5"/>
<gene>
    <name evidence="7" type="ORF">BKA67DRAFT_530727</name>
</gene>
<organism evidence="7 8">
    <name type="scientific">Truncatella angustata</name>
    <dbReference type="NCBI Taxonomy" id="152316"/>
    <lineage>
        <taxon>Eukaryota</taxon>
        <taxon>Fungi</taxon>
        <taxon>Dikarya</taxon>
        <taxon>Ascomycota</taxon>
        <taxon>Pezizomycotina</taxon>
        <taxon>Sordariomycetes</taxon>
        <taxon>Xylariomycetidae</taxon>
        <taxon>Amphisphaeriales</taxon>
        <taxon>Sporocadaceae</taxon>
        <taxon>Truncatella</taxon>
    </lineage>
</organism>
<reference evidence="7" key="1">
    <citation type="journal article" date="2021" name="Nat. Commun.">
        <title>Genetic determinants of endophytism in the Arabidopsis root mycobiome.</title>
        <authorList>
            <person name="Mesny F."/>
            <person name="Miyauchi S."/>
            <person name="Thiergart T."/>
            <person name="Pickel B."/>
            <person name="Atanasova L."/>
            <person name="Karlsson M."/>
            <person name="Huettel B."/>
            <person name="Barry K.W."/>
            <person name="Haridas S."/>
            <person name="Chen C."/>
            <person name="Bauer D."/>
            <person name="Andreopoulos W."/>
            <person name="Pangilinan J."/>
            <person name="LaButti K."/>
            <person name="Riley R."/>
            <person name="Lipzen A."/>
            <person name="Clum A."/>
            <person name="Drula E."/>
            <person name="Henrissat B."/>
            <person name="Kohler A."/>
            <person name="Grigoriev I.V."/>
            <person name="Martin F.M."/>
            <person name="Hacquard S."/>
        </authorList>
    </citation>
    <scope>NUCLEOTIDE SEQUENCE</scope>
    <source>
        <strain evidence="7">MPI-SDFR-AT-0073</strain>
    </source>
</reference>
<evidence type="ECO:0000256" key="4">
    <source>
        <dbReference type="ARBA" id="ARBA00023136"/>
    </source>
</evidence>
<evidence type="ECO:0000256" key="2">
    <source>
        <dbReference type="ARBA" id="ARBA00022692"/>
    </source>
</evidence>
<dbReference type="Gene3D" id="1.20.120.1630">
    <property type="match status" value="1"/>
</dbReference>
<dbReference type="InterPro" id="IPR007269">
    <property type="entry name" value="ICMT_MeTrfase"/>
</dbReference>
<evidence type="ECO:0000256" key="3">
    <source>
        <dbReference type="ARBA" id="ARBA00022989"/>
    </source>
</evidence>
<comment type="similarity">
    <text evidence="5">Belongs to the class VI-like SAM-binding methyltransferase superfamily. Isoprenylcysteine carboxyl methyltransferase family.</text>
</comment>
<keyword evidence="4 5" id="KW-0472">Membrane</keyword>
<feature type="transmembrane region" description="Helical" evidence="5">
    <location>
        <begin position="188"/>
        <end position="206"/>
    </location>
</feature>
<evidence type="ECO:0000313" key="7">
    <source>
        <dbReference type="EMBL" id="KAH6660638.1"/>
    </source>
</evidence>
<keyword evidence="2 5" id="KW-0812">Transmembrane</keyword>
<dbReference type="GO" id="GO:0005789">
    <property type="term" value="C:endoplasmic reticulum membrane"/>
    <property type="evidence" value="ECO:0007669"/>
    <property type="project" value="UniProtKB-SubCell"/>
</dbReference>
<keyword evidence="6" id="KW-0732">Signal</keyword>
<feature type="transmembrane region" description="Helical" evidence="5">
    <location>
        <begin position="57"/>
        <end position="76"/>
    </location>
</feature>
<dbReference type="PANTHER" id="PTHR12714">
    <property type="entry name" value="PROTEIN-S ISOPRENYLCYSTEINE O-METHYLTRANSFERASE"/>
    <property type="match status" value="1"/>
</dbReference>
<dbReference type="Pfam" id="PF04140">
    <property type="entry name" value="ICMT"/>
    <property type="match status" value="1"/>
</dbReference>
<proteinExistence type="inferred from homology"/>
<comment type="catalytic activity">
    <reaction evidence="5">
        <text>[protein]-C-terminal S-[(2E,6E)-farnesyl]-L-cysteine + S-adenosyl-L-methionine = [protein]-C-terminal S-[(2E,6E)-farnesyl]-L-cysteine methyl ester + S-adenosyl-L-homocysteine</text>
        <dbReference type="Rhea" id="RHEA:21672"/>
        <dbReference type="Rhea" id="RHEA-COMP:12125"/>
        <dbReference type="Rhea" id="RHEA-COMP:12126"/>
        <dbReference type="ChEBI" id="CHEBI:57856"/>
        <dbReference type="ChEBI" id="CHEBI:59789"/>
        <dbReference type="ChEBI" id="CHEBI:90510"/>
        <dbReference type="ChEBI" id="CHEBI:90511"/>
        <dbReference type="EC" id="2.1.1.100"/>
    </reaction>
</comment>
<evidence type="ECO:0000313" key="8">
    <source>
        <dbReference type="Proteomes" id="UP000758603"/>
    </source>
</evidence>
<dbReference type="AlphaFoldDB" id="A0A9P8UYR2"/>
<evidence type="ECO:0000256" key="5">
    <source>
        <dbReference type="RuleBase" id="RU362022"/>
    </source>
</evidence>
<dbReference type="PANTHER" id="PTHR12714:SF9">
    <property type="entry name" value="PROTEIN-S-ISOPRENYLCYSTEINE O-METHYLTRANSFERASE"/>
    <property type="match status" value="1"/>
</dbReference>
<feature type="chain" id="PRO_5040514940" description="Protein-S-isoprenylcysteine O-methyltransferase" evidence="6">
    <location>
        <begin position="23"/>
        <end position="239"/>
    </location>
</feature>
<dbReference type="GO" id="GO:0032259">
    <property type="term" value="P:methylation"/>
    <property type="evidence" value="ECO:0007669"/>
    <property type="project" value="UniProtKB-KW"/>
</dbReference>
<protein>
    <recommendedName>
        <fullName evidence="5">Protein-S-isoprenylcysteine O-methyltransferase</fullName>
        <ecNumber evidence="5">2.1.1.100</ecNumber>
    </recommendedName>
</protein>
<comment type="caution">
    <text evidence="7">The sequence shown here is derived from an EMBL/GenBank/DDBJ whole genome shotgun (WGS) entry which is preliminary data.</text>
</comment>